<gene>
    <name evidence="3" type="ORF">Malapachy_2977</name>
</gene>
<organism evidence="3 4">
    <name type="scientific">Malassezia pachydermatis</name>
    <dbReference type="NCBI Taxonomy" id="77020"/>
    <lineage>
        <taxon>Eukaryota</taxon>
        <taxon>Fungi</taxon>
        <taxon>Dikarya</taxon>
        <taxon>Basidiomycota</taxon>
        <taxon>Ustilaginomycotina</taxon>
        <taxon>Malasseziomycetes</taxon>
        <taxon>Malasseziales</taxon>
        <taxon>Malasseziaceae</taxon>
        <taxon>Malassezia</taxon>
    </lineage>
</organism>
<evidence type="ECO:0000313" key="3">
    <source>
        <dbReference type="EMBL" id="KOS16377.1"/>
    </source>
</evidence>
<dbReference type="PANTHER" id="PTHR24171:SF9">
    <property type="entry name" value="ANKYRIN REPEAT DOMAIN-CONTAINING PROTEIN 39"/>
    <property type="match status" value="1"/>
</dbReference>
<dbReference type="RefSeq" id="XP_017994009.1">
    <property type="nucleotide sequence ID" value="XM_018137459.1"/>
</dbReference>
<dbReference type="AlphaFoldDB" id="A0A0M8MTF0"/>
<dbReference type="Proteomes" id="UP000037751">
    <property type="component" value="Unassembled WGS sequence"/>
</dbReference>
<dbReference type="Gene3D" id="1.25.40.20">
    <property type="entry name" value="Ankyrin repeat-containing domain"/>
    <property type="match status" value="1"/>
</dbReference>
<keyword evidence="4" id="KW-1185">Reference proteome</keyword>
<protein>
    <submittedName>
        <fullName evidence="3">Uncharacterized protein</fullName>
    </submittedName>
</protein>
<dbReference type="Pfam" id="PF12796">
    <property type="entry name" value="Ank_2"/>
    <property type="match status" value="1"/>
</dbReference>
<dbReference type="PANTHER" id="PTHR24171">
    <property type="entry name" value="ANKYRIN REPEAT DOMAIN-CONTAINING PROTEIN 39-RELATED"/>
    <property type="match status" value="1"/>
</dbReference>
<dbReference type="OrthoDB" id="19174at2759"/>
<proteinExistence type="predicted"/>
<keyword evidence="2" id="KW-0040">ANK repeat</keyword>
<keyword evidence="1" id="KW-0677">Repeat</keyword>
<evidence type="ECO:0000256" key="2">
    <source>
        <dbReference type="ARBA" id="ARBA00023043"/>
    </source>
</evidence>
<evidence type="ECO:0000256" key="1">
    <source>
        <dbReference type="ARBA" id="ARBA00022737"/>
    </source>
</evidence>
<dbReference type="EMBL" id="LGAV01000001">
    <property type="protein sequence ID" value="KOS16377.1"/>
    <property type="molecule type" value="Genomic_DNA"/>
</dbReference>
<dbReference type="InterPro" id="IPR036770">
    <property type="entry name" value="Ankyrin_rpt-contain_sf"/>
</dbReference>
<dbReference type="VEuPathDB" id="FungiDB:Malapachy_2977"/>
<accession>A0A0M8MTF0</accession>
<dbReference type="GeneID" id="28729335"/>
<name>A0A0M8MTF0_9BASI</name>
<dbReference type="STRING" id="77020.A0A0M8MTF0"/>
<evidence type="ECO:0000313" key="4">
    <source>
        <dbReference type="Proteomes" id="UP000037751"/>
    </source>
</evidence>
<comment type="caution">
    <text evidence="3">The sequence shown here is derived from an EMBL/GenBank/DDBJ whole genome shotgun (WGS) entry which is preliminary data.</text>
</comment>
<reference evidence="3 4" key="1">
    <citation type="submission" date="2015-07" db="EMBL/GenBank/DDBJ databases">
        <title>Draft Genome Sequence of Malassezia furfur CBS1878 and Malassezia pachydermatis CBS1879.</title>
        <authorList>
            <person name="Triana S."/>
            <person name="Ohm R."/>
            <person name="Gonzalez A."/>
            <person name="DeCock H."/>
            <person name="Restrepo S."/>
            <person name="Celis A."/>
        </authorList>
    </citation>
    <scope>NUCLEOTIDE SEQUENCE [LARGE SCALE GENOMIC DNA]</scope>
    <source>
        <strain evidence="3 4">CBS 1879</strain>
    </source>
</reference>
<sequence length="234" mass="25792">MPVPALSKEEISERIANGPNVWIAASDGDLDRVKFLLDHADVTPTSKDAAEYTPLHAAASYGHHDLLRFLTEYKNQPPEAIEVEDDEGDTPLFFCDKEETAKFLVEELGANAKHKNHAGLTAAENALVNDLEDVARYLASVTGATLPSRAELLLRTGEEDEDEETENAALEARLTEVPESDAEGVSDEQVDELMQRVEEIMRNADETGADPTEQLREVVGAGIMRQIMEGYQRD</sequence>
<dbReference type="InterPro" id="IPR002110">
    <property type="entry name" value="Ankyrin_rpt"/>
</dbReference>
<dbReference type="SUPFAM" id="SSF48403">
    <property type="entry name" value="Ankyrin repeat"/>
    <property type="match status" value="1"/>
</dbReference>